<dbReference type="InterPro" id="IPR038772">
    <property type="entry name" value="Sph/SMPD2-like"/>
</dbReference>
<dbReference type="Pfam" id="PF03372">
    <property type="entry name" value="Exo_endo_phos"/>
    <property type="match status" value="1"/>
</dbReference>
<keyword evidence="2" id="KW-0378">Hydrolase</keyword>
<dbReference type="InterPro" id="IPR005135">
    <property type="entry name" value="Endo/exonuclease/phosphatase"/>
</dbReference>
<sequence length="435" mass="49027">MQQYLFKFIIGFSLLLASLASNAESYIYLTNNTEQELTLDISQYGAALNKGEHWKQHATKVPPLATVRFLEMNRDTGITWGEDFYFDTQVTSEDGSSTVLRQKLTGTWNFSSIWHGMDDSPWYDDRNIHTITRDFVTADTSIAVKAESARVNGDDFYYVIHPKAQYPSVGQSNNFKVLAYNVWALLPGIVSKSVGERLNLLTKELDGYDAIVFSELFDNSNRSDFLNGLKGEYPYQSKVVDRSGALEDGGVLIVSRWPIEAEDQITYNDCDADDCIAAKGVIYGKINKQGNIYHLFGSHTQAWPEPNNQTTRANQFQQMSDFITAKDISSDEPVIIAGDLNVDKANYEQEYINMLNILQAEEVSRSGGYLYTADGNVNAWTSGTPEILDYVLYSTRHLTPLESEARVVTPRSIHKDVFTKYDLSDHFAVKGELTF</sequence>
<name>A0AAE9YPC4_9GAMM</name>
<evidence type="ECO:0000256" key="2">
    <source>
        <dbReference type="ARBA" id="ARBA00022801"/>
    </source>
</evidence>
<dbReference type="EMBL" id="CP059735">
    <property type="protein sequence ID" value="WDD98023.1"/>
    <property type="molecule type" value="Genomic_DNA"/>
</dbReference>
<dbReference type="InterPro" id="IPR036691">
    <property type="entry name" value="Endo/exonu/phosph_ase_sf"/>
</dbReference>
<dbReference type="Gene3D" id="3.60.10.10">
    <property type="entry name" value="Endonuclease/exonuclease/phosphatase"/>
    <property type="match status" value="1"/>
</dbReference>
<evidence type="ECO:0000313" key="5">
    <source>
        <dbReference type="EMBL" id="WDD98023.1"/>
    </source>
</evidence>
<organism evidence="5 6">
    <name type="scientific">Thalassomonas actiniarum</name>
    <dbReference type="NCBI Taxonomy" id="485447"/>
    <lineage>
        <taxon>Bacteria</taxon>
        <taxon>Pseudomonadati</taxon>
        <taxon>Pseudomonadota</taxon>
        <taxon>Gammaproteobacteria</taxon>
        <taxon>Alteromonadales</taxon>
        <taxon>Colwelliaceae</taxon>
        <taxon>Thalassomonas</taxon>
    </lineage>
</organism>
<dbReference type="PANTHER" id="PTHR16320">
    <property type="entry name" value="SPHINGOMYELINASE FAMILY MEMBER"/>
    <property type="match status" value="1"/>
</dbReference>
<evidence type="ECO:0000256" key="1">
    <source>
        <dbReference type="ARBA" id="ARBA00022729"/>
    </source>
</evidence>
<dbReference type="GO" id="GO:0005576">
    <property type="term" value="C:extracellular region"/>
    <property type="evidence" value="ECO:0007669"/>
    <property type="project" value="InterPro"/>
</dbReference>
<dbReference type="CDD" id="cd09078">
    <property type="entry name" value="nSMase"/>
    <property type="match status" value="1"/>
</dbReference>
<dbReference type="RefSeq" id="WP_044830388.1">
    <property type="nucleotide sequence ID" value="NZ_CP059735.1"/>
</dbReference>
<dbReference type="PANTHER" id="PTHR16320:SF23">
    <property type="entry name" value="SPHINGOMYELINASE C 1"/>
    <property type="match status" value="1"/>
</dbReference>
<feature type="chain" id="PRO_5041914744" evidence="3">
    <location>
        <begin position="24"/>
        <end position="435"/>
    </location>
</feature>
<reference evidence="5 6" key="2">
    <citation type="journal article" date="2022" name="Mar. Drugs">
        <title>Bioassay-Guided Fractionation Leads to the Detection of Cholic Acid Generated by the Rare Thalassomonas sp.</title>
        <authorList>
            <person name="Pheiffer F."/>
            <person name="Schneider Y.K."/>
            <person name="Hansen E.H."/>
            <person name="Andersen J.H."/>
            <person name="Isaksson J."/>
            <person name="Busche T."/>
            <person name="R C."/>
            <person name="Kalinowski J."/>
            <person name="Zyl L.V."/>
            <person name="Trindade M."/>
        </authorList>
    </citation>
    <scope>NUCLEOTIDE SEQUENCE [LARGE SCALE GENOMIC DNA]</scope>
    <source>
        <strain evidence="5 6">A5K-106</strain>
    </source>
</reference>
<evidence type="ECO:0000256" key="3">
    <source>
        <dbReference type="SAM" id="SignalP"/>
    </source>
</evidence>
<evidence type="ECO:0000259" key="4">
    <source>
        <dbReference type="Pfam" id="PF03372"/>
    </source>
</evidence>
<reference evidence="5 6" key="1">
    <citation type="journal article" date="2015" name="Genome Announc.">
        <title>Draft Genome Sequences of Marine Isolates of Thalassomonas viridans and Thalassomonas actiniarum.</title>
        <authorList>
            <person name="Olonade I."/>
            <person name="van Zyl L.J."/>
            <person name="Trindade M."/>
        </authorList>
    </citation>
    <scope>NUCLEOTIDE SEQUENCE [LARGE SCALE GENOMIC DNA]</scope>
    <source>
        <strain evidence="5 6">A5K-106</strain>
    </source>
</reference>
<keyword evidence="1 3" id="KW-0732">Signal</keyword>
<dbReference type="KEGG" id="tact:SG35_022490"/>
<gene>
    <name evidence="5" type="ORF">SG35_022490</name>
</gene>
<accession>A0AAE9YPC4</accession>
<keyword evidence="6" id="KW-1185">Reference proteome</keyword>
<dbReference type="SUPFAM" id="SSF56219">
    <property type="entry name" value="DNase I-like"/>
    <property type="match status" value="1"/>
</dbReference>
<feature type="domain" description="Endonuclease/exonuclease/phosphatase" evidence="4">
    <location>
        <begin position="180"/>
        <end position="426"/>
    </location>
</feature>
<evidence type="ECO:0000313" key="6">
    <source>
        <dbReference type="Proteomes" id="UP000032568"/>
    </source>
</evidence>
<proteinExistence type="predicted"/>
<feature type="signal peptide" evidence="3">
    <location>
        <begin position="1"/>
        <end position="23"/>
    </location>
</feature>
<dbReference type="GO" id="GO:0004767">
    <property type="term" value="F:sphingomyelin phosphodiesterase activity"/>
    <property type="evidence" value="ECO:0007669"/>
    <property type="project" value="InterPro"/>
</dbReference>
<dbReference type="Proteomes" id="UP000032568">
    <property type="component" value="Chromosome"/>
</dbReference>
<protein>
    <submittedName>
        <fullName evidence="5">Sphingomyelin phosphodiesterase</fullName>
    </submittedName>
</protein>
<dbReference type="AlphaFoldDB" id="A0AAE9YPC4"/>
<dbReference type="InterPro" id="IPR017766">
    <property type="entry name" value="Sphingomyelinase/PLipase_C"/>
</dbReference>